<feature type="domain" description="UTP23 sensor motif region" evidence="9">
    <location>
        <begin position="219"/>
        <end position="238"/>
    </location>
</feature>
<accession>A0A6A7BVN0</accession>
<dbReference type="OrthoDB" id="25675at2759"/>
<feature type="compositionally biased region" description="Polar residues" evidence="8">
    <location>
        <begin position="270"/>
        <end position="282"/>
    </location>
</feature>
<reference evidence="10" key="1">
    <citation type="journal article" date="2020" name="Stud. Mycol.">
        <title>101 Dothideomycetes genomes: a test case for predicting lifestyles and emergence of pathogens.</title>
        <authorList>
            <person name="Haridas S."/>
            <person name="Albert R."/>
            <person name="Binder M."/>
            <person name="Bloem J."/>
            <person name="Labutti K."/>
            <person name="Salamov A."/>
            <person name="Andreopoulos B."/>
            <person name="Baker S."/>
            <person name="Barry K."/>
            <person name="Bills G."/>
            <person name="Bluhm B."/>
            <person name="Cannon C."/>
            <person name="Castanera R."/>
            <person name="Culley D."/>
            <person name="Daum C."/>
            <person name="Ezra D."/>
            <person name="Gonzalez J."/>
            <person name="Henrissat B."/>
            <person name="Kuo A."/>
            <person name="Liang C."/>
            <person name="Lipzen A."/>
            <person name="Lutzoni F."/>
            <person name="Magnuson J."/>
            <person name="Mondo S."/>
            <person name="Nolan M."/>
            <person name="Ohm R."/>
            <person name="Pangilinan J."/>
            <person name="Park H.-J."/>
            <person name="Ramirez L."/>
            <person name="Alfaro M."/>
            <person name="Sun H."/>
            <person name="Tritt A."/>
            <person name="Yoshinaga Y."/>
            <person name="Zwiers L.-H."/>
            <person name="Turgeon B."/>
            <person name="Goodwin S."/>
            <person name="Spatafora J."/>
            <person name="Crous P."/>
            <person name="Grigoriev I."/>
        </authorList>
    </citation>
    <scope>NUCLEOTIDE SEQUENCE</scope>
    <source>
        <strain evidence="10">CBS 480.64</strain>
    </source>
</reference>
<evidence type="ECO:0000256" key="1">
    <source>
        <dbReference type="ARBA" id="ARBA00004604"/>
    </source>
</evidence>
<evidence type="ECO:0000256" key="5">
    <source>
        <dbReference type="ARBA" id="ARBA00037300"/>
    </source>
</evidence>
<evidence type="ECO:0000256" key="2">
    <source>
        <dbReference type="ARBA" id="ARBA00022517"/>
    </source>
</evidence>
<sequence length="282" mass="31776">MRAKRSKQYRKLMQQYSLTFGFREPYQVLLDAEIIQSAARFKMNLGASLSSTLQAKEIKPMITQCCIRHLYNHTTETPAEKSEKDAWIATAKQAERRRCGHHELEEPLSTQECLLSFIDPKKTGKNKHRYIVATQDQQLRARLRQIAGVPLIYINRSIMLLEPMAATTAAVRDEEETSKLRSGLKSVRPAGTKRKRDDADERTSEGAKEVVAAEAKAKKRKVRGPKGPNPLSMKKAKKQAGGPKTPDGAVGNTKRKERQRNRRRAKEEQPPSTTAVAVITES</sequence>
<dbReference type="SUPFAM" id="SSF88723">
    <property type="entry name" value="PIN domain-like"/>
    <property type="match status" value="1"/>
</dbReference>
<evidence type="ECO:0000259" key="9">
    <source>
        <dbReference type="Pfam" id="PF24779"/>
    </source>
</evidence>
<dbReference type="PANTHER" id="PTHR12416">
    <property type="entry name" value="RRNA-PROCESSING PROTEIN UTP23 HOMOLOG"/>
    <property type="match status" value="1"/>
</dbReference>
<evidence type="ECO:0000313" key="10">
    <source>
        <dbReference type="EMBL" id="KAF2858775.1"/>
    </source>
</evidence>
<dbReference type="GO" id="GO:0032040">
    <property type="term" value="C:small-subunit processome"/>
    <property type="evidence" value="ECO:0007669"/>
    <property type="project" value="InterPro"/>
</dbReference>
<evidence type="ECO:0000256" key="8">
    <source>
        <dbReference type="SAM" id="MobiDB-lite"/>
    </source>
</evidence>
<dbReference type="CDD" id="cd09865">
    <property type="entry name" value="PIN_ScUtp23p-like"/>
    <property type="match status" value="1"/>
</dbReference>
<evidence type="ECO:0000256" key="3">
    <source>
        <dbReference type="ARBA" id="ARBA00022552"/>
    </source>
</evidence>
<dbReference type="Proteomes" id="UP000799421">
    <property type="component" value="Unassembled WGS sequence"/>
</dbReference>
<comment type="function">
    <text evidence="5">Involved in rRNA-processing and ribosome biogenesis.</text>
</comment>
<dbReference type="GO" id="GO:0006364">
    <property type="term" value="P:rRNA processing"/>
    <property type="evidence" value="ECO:0007669"/>
    <property type="project" value="UniProtKB-KW"/>
</dbReference>
<organism evidence="10 11">
    <name type="scientific">Piedraia hortae CBS 480.64</name>
    <dbReference type="NCBI Taxonomy" id="1314780"/>
    <lineage>
        <taxon>Eukaryota</taxon>
        <taxon>Fungi</taxon>
        <taxon>Dikarya</taxon>
        <taxon>Ascomycota</taxon>
        <taxon>Pezizomycotina</taxon>
        <taxon>Dothideomycetes</taxon>
        <taxon>Dothideomycetidae</taxon>
        <taxon>Capnodiales</taxon>
        <taxon>Piedraiaceae</taxon>
        <taxon>Piedraia</taxon>
    </lineage>
</organism>
<keyword evidence="2" id="KW-0690">Ribosome biogenesis</keyword>
<feature type="compositionally biased region" description="Basic residues" evidence="8">
    <location>
        <begin position="253"/>
        <end position="264"/>
    </location>
</feature>
<name>A0A6A7BVN0_9PEZI</name>
<gene>
    <name evidence="10" type="ORF">K470DRAFT_220492</name>
</gene>
<protein>
    <recommendedName>
        <fullName evidence="7">U three protein 23</fullName>
    </recommendedName>
</protein>
<dbReference type="Pfam" id="PF24779">
    <property type="entry name" value="UTP23_sensor"/>
    <property type="match status" value="1"/>
</dbReference>
<keyword evidence="4" id="KW-0539">Nucleus</keyword>
<comment type="subcellular location">
    <subcellularLocation>
        <location evidence="1">Nucleus</location>
        <location evidence="1">Nucleolus</location>
    </subcellularLocation>
</comment>
<feature type="compositionally biased region" description="Basic and acidic residues" evidence="8">
    <location>
        <begin position="195"/>
        <end position="208"/>
    </location>
</feature>
<comment type="similarity">
    <text evidence="6">Belongs to the UTP23/FCF1 family. UTP23 subfamily.</text>
</comment>
<dbReference type="AlphaFoldDB" id="A0A6A7BVN0"/>
<evidence type="ECO:0000256" key="4">
    <source>
        <dbReference type="ARBA" id="ARBA00023242"/>
    </source>
</evidence>
<proteinExistence type="inferred from homology"/>
<evidence type="ECO:0000256" key="7">
    <source>
        <dbReference type="ARBA" id="ARBA00076388"/>
    </source>
</evidence>
<dbReference type="InterPro" id="IPR029060">
    <property type="entry name" value="PIN-like_dom_sf"/>
</dbReference>
<dbReference type="InterPro" id="IPR057776">
    <property type="entry name" value="UTP23_sensor"/>
</dbReference>
<evidence type="ECO:0000313" key="11">
    <source>
        <dbReference type="Proteomes" id="UP000799421"/>
    </source>
</evidence>
<dbReference type="Gene3D" id="3.40.50.1010">
    <property type="entry name" value="5'-nuclease"/>
    <property type="match status" value="1"/>
</dbReference>
<dbReference type="InterPro" id="IPR006984">
    <property type="entry name" value="Fcf1/UTP23"/>
</dbReference>
<evidence type="ECO:0000256" key="6">
    <source>
        <dbReference type="ARBA" id="ARBA00038503"/>
    </source>
</evidence>
<dbReference type="EMBL" id="MU006003">
    <property type="protein sequence ID" value="KAF2858775.1"/>
    <property type="molecule type" value="Genomic_DNA"/>
</dbReference>
<dbReference type="FunFam" id="3.40.50.1010:FF:000006">
    <property type="entry name" value="rRNA-processing protein UTP23 homolog"/>
    <property type="match status" value="1"/>
</dbReference>
<keyword evidence="11" id="KW-1185">Reference proteome</keyword>
<keyword evidence="3" id="KW-0698">rRNA processing</keyword>
<dbReference type="Pfam" id="PF04900">
    <property type="entry name" value="Fcf1"/>
    <property type="match status" value="1"/>
</dbReference>
<feature type="region of interest" description="Disordered" evidence="8">
    <location>
        <begin position="172"/>
        <end position="282"/>
    </location>
</feature>